<dbReference type="AlphaFoldDB" id="A0A1Y6LZH1"/>
<protein>
    <submittedName>
        <fullName evidence="1">Uncharacterized protein</fullName>
    </submittedName>
</protein>
<accession>A0A1Y6LZH1</accession>
<sequence>MDVTSLMTGNLEQDAATLDRILEGMCEVLEAQPELEKKLKHRVCRPGGLDEARIRKLCRFSGPDDWTRQLLASNAISWRDGMRSFWDDANGQDTFIDPQAYAISVFYRLGAAPSDDA</sequence>
<evidence type="ECO:0000313" key="1">
    <source>
        <dbReference type="EMBL" id="SMY28828.1"/>
    </source>
</evidence>
<reference evidence="1 2" key="1">
    <citation type="submission" date="2016-10" db="EMBL/GenBank/DDBJ databases">
        <authorList>
            <person name="Varghese N."/>
        </authorList>
    </citation>
    <scope>NUCLEOTIDE SEQUENCE [LARGE SCALE GENOMIC DNA]</scope>
</reference>
<evidence type="ECO:0000313" key="2">
    <source>
        <dbReference type="Proteomes" id="UP000215453"/>
    </source>
</evidence>
<dbReference type="EMBL" id="LT882686">
    <property type="protein sequence ID" value="SMY28828.1"/>
    <property type="molecule type" value="Genomic_DNA"/>
</dbReference>
<gene>
    <name evidence="1" type="ORF">ZT1A5_G10274</name>
</gene>
<proteinExistence type="predicted"/>
<dbReference type="Proteomes" id="UP000215453">
    <property type="component" value="Chromosome 11"/>
</dbReference>
<organism evidence="1 2">
    <name type="scientific">Zymoseptoria tritici ST99CH_1A5</name>
    <dbReference type="NCBI Taxonomy" id="1276529"/>
    <lineage>
        <taxon>Eukaryota</taxon>
        <taxon>Fungi</taxon>
        <taxon>Dikarya</taxon>
        <taxon>Ascomycota</taxon>
        <taxon>Pezizomycotina</taxon>
        <taxon>Dothideomycetes</taxon>
        <taxon>Dothideomycetidae</taxon>
        <taxon>Mycosphaerellales</taxon>
        <taxon>Mycosphaerellaceae</taxon>
        <taxon>Zymoseptoria</taxon>
    </lineage>
</organism>
<name>A0A1Y6LZH1_ZYMTR</name>